<gene>
    <name evidence="1" type="ORF">CJ263_08500</name>
</gene>
<dbReference type="GO" id="GO:0000160">
    <property type="term" value="P:phosphorelay signal transduction system"/>
    <property type="evidence" value="ECO:0007669"/>
    <property type="project" value="InterPro"/>
</dbReference>
<keyword evidence="2" id="KW-1185">Reference proteome</keyword>
<protein>
    <submittedName>
        <fullName evidence="1">Uncharacterized protein</fullName>
    </submittedName>
</protein>
<dbReference type="SUPFAM" id="SSF52172">
    <property type="entry name" value="CheY-like"/>
    <property type="match status" value="1"/>
</dbReference>
<dbReference type="PROSITE" id="PS50110">
    <property type="entry name" value="RESPONSE_REGULATORY"/>
    <property type="match status" value="1"/>
</dbReference>
<dbReference type="InterPro" id="IPR011006">
    <property type="entry name" value="CheY-like_superfamily"/>
</dbReference>
<dbReference type="PANTHER" id="PTHR44520">
    <property type="entry name" value="RESPONSE REGULATOR RCP1-RELATED"/>
    <property type="match status" value="1"/>
</dbReference>
<dbReference type="Gene3D" id="3.40.50.2300">
    <property type="match status" value="1"/>
</dbReference>
<dbReference type="AlphaFoldDB" id="A0A223V499"/>
<evidence type="ECO:0000313" key="1">
    <source>
        <dbReference type="EMBL" id="ASV30254.1"/>
    </source>
</evidence>
<evidence type="ECO:0000313" key="2">
    <source>
        <dbReference type="Proteomes" id="UP000215244"/>
    </source>
</evidence>
<dbReference type="EMBL" id="CP022957">
    <property type="protein sequence ID" value="ASV30254.1"/>
    <property type="molecule type" value="Genomic_DNA"/>
</dbReference>
<name>A0A223V499_9FLAO</name>
<dbReference type="SMART" id="SM00448">
    <property type="entry name" value="REC"/>
    <property type="match status" value="1"/>
</dbReference>
<proteinExistence type="predicted"/>
<dbReference type="InterPro" id="IPR052893">
    <property type="entry name" value="TCS_response_regulator"/>
</dbReference>
<dbReference type="KEGG" id="marb:CJ263_08500"/>
<dbReference type="InterPro" id="IPR001789">
    <property type="entry name" value="Sig_transdc_resp-reg_receiver"/>
</dbReference>
<dbReference type="OrthoDB" id="673128at2"/>
<dbReference type="Pfam" id="PF00072">
    <property type="entry name" value="Response_reg"/>
    <property type="match status" value="1"/>
</dbReference>
<accession>A0A223V499</accession>
<dbReference type="Proteomes" id="UP000215244">
    <property type="component" value="Chromosome"/>
</dbReference>
<dbReference type="PANTHER" id="PTHR44520:SF2">
    <property type="entry name" value="RESPONSE REGULATOR RCP1"/>
    <property type="match status" value="1"/>
</dbReference>
<organism evidence="1 2">
    <name type="scientific">Maribacter cobaltidurans</name>
    <dbReference type="NCBI Taxonomy" id="1178778"/>
    <lineage>
        <taxon>Bacteria</taxon>
        <taxon>Pseudomonadati</taxon>
        <taxon>Bacteroidota</taxon>
        <taxon>Flavobacteriia</taxon>
        <taxon>Flavobacteriales</taxon>
        <taxon>Flavobacteriaceae</taxon>
        <taxon>Maribacter</taxon>
    </lineage>
</organism>
<sequence length="129" mass="15226">MRVLLIDDSEIDNYINKAIISKSTRITDVVVKPSGVKALDYLKEIEENPDEFPDIIFLDIRMPEMDGYEFIENYKELPQENKDKCRIFMLSSSINPKDLERSESYREIEKHLSKPLAHHNIEELLKNRE</sequence>
<dbReference type="RefSeq" id="WP_094996874.1">
    <property type="nucleotide sequence ID" value="NZ_BMJL01000002.1"/>
</dbReference>
<reference evidence="1 2" key="1">
    <citation type="submission" date="2017-08" db="EMBL/GenBank/DDBJ databases">
        <title>The complete genome sequence of Maribacter sp. B1, isolated from deep-sea sediment.</title>
        <authorList>
            <person name="Wu Y.-H."/>
            <person name="Cheng H."/>
            <person name="Xu X.-W."/>
        </authorList>
    </citation>
    <scope>NUCLEOTIDE SEQUENCE [LARGE SCALE GENOMIC DNA]</scope>
    <source>
        <strain evidence="1 2">B1</strain>
    </source>
</reference>